<feature type="region of interest" description="Disordered" evidence="4">
    <location>
        <begin position="171"/>
        <end position="196"/>
    </location>
</feature>
<dbReference type="PRINTS" id="PR00419">
    <property type="entry name" value="ADXRDTASE"/>
</dbReference>
<name>A0AAW0FK34_9APHY</name>
<keyword evidence="3" id="KW-0560">Oxidoreductase</keyword>
<feature type="transmembrane region" description="Helical" evidence="5">
    <location>
        <begin position="36"/>
        <end position="56"/>
    </location>
</feature>
<evidence type="ECO:0000256" key="3">
    <source>
        <dbReference type="ARBA" id="ARBA00023002"/>
    </source>
</evidence>
<feature type="region of interest" description="Disordered" evidence="4">
    <location>
        <begin position="224"/>
        <end position="388"/>
    </location>
</feature>
<dbReference type="GO" id="GO:0016491">
    <property type="term" value="F:oxidoreductase activity"/>
    <property type="evidence" value="ECO:0007669"/>
    <property type="project" value="UniProtKB-KW"/>
</dbReference>
<evidence type="ECO:0000313" key="6">
    <source>
        <dbReference type="EMBL" id="KAK7682058.1"/>
    </source>
</evidence>
<dbReference type="Proteomes" id="UP001385951">
    <property type="component" value="Unassembled WGS sequence"/>
</dbReference>
<feature type="compositionally biased region" description="Basic and acidic residues" evidence="4">
    <location>
        <begin position="271"/>
        <end position="287"/>
    </location>
</feature>
<evidence type="ECO:0000256" key="1">
    <source>
        <dbReference type="ARBA" id="ARBA00022630"/>
    </source>
</evidence>
<dbReference type="EMBL" id="JASBNA010000038">
    <property type="protein sequence ID" value="KAK7682058.1"/>
    <property type="molecule type" value="Genomic_DNA"/>
</dbReference>
<dbReference type="Pfam" id="PF13450">
    <property type="entry name" value="NAD_binding_8"/>
    <property type="match status" value="1"/>
</dbReference>
<evidence type="ECO:0000256" key="2">
    <source>
        <dbReference type="ARBA" id="ARBA00022827"/>
    </source>
</evidence>
<feature type="compositionally biased region" description="Polar residues" evidence="4">
    <location>
        <begin position="305"/>
        <end position="330"/>
    </location>
</feature>
<dbReference type="Gene3D" id="3.50.50.60">
    <property type="entry name" value="FAD/NAD(P)-binding domain"/>
    <property type="match status" value="2"/>
</dbReference>
<feature type="compositionally biased region" description="Basic and acidic residues" evidence="4">
    <location>
        <begin position="332"/>
        <end position="347"/>
    </location>
</feature>
<accession>A0AAW0FK34</accession>
<evidence type="ECO:0000256" key="5">
    <source>
        <dbReference type="SAM" id="Phobius"/>
    </source>
</evidence>
<keyword evidence="5" id="KW-0812">Transmembrane</keyword>
<dbReference type="InterPro" id="IPR036188">
    <property type="entry name" value="FAD/NAD-bd_sf"/>
</dbReference>
<keyword evidence="5" id="KW-0472">Membrane</keyword>
<sequence length="694" mass="78249">MSVMQTEFANVSSFISDTISSVKSLNILHLFSPARILVFLFNVYYILCQKLIIWIFSPKPPKYSSQPSSPHGRIAVIGAGLTGVSSAAHAIAHGFDVVIFEQDDRVGGIWAHVNKTSGLQLNSFCYRFHPGVLWSCAFPKRDEILGEITRIWKTYQLESRTRFKTRVNTIRPTTHDKDGNCINEHPNPDPSARGHHQWIINDNEDDIFDAVVVTVGTCGKPRMIEFEGMPKKEGHEQKAERKDGKDEESSAASSIPEDGADGSKHSAWTGKAKETSTAIHDDQEQKRASNLPTPGEAYHDDHNTESPPSQSYEPSKDSQAYQTTAWTNGSYEHPRAVEEDQDMKKEAGFPTPDEAFPTSSSLDPQRSSDSPEKDEDNDRGSDDNVVIKGPIIHSSELDSLDEDRVKGKTIVVIGSGASGVESVETALSKGAEHVVMIAREDKWIIPRNIFIDTLIAAQPFGRQMPLSFIWEHFIIWFNYRGLSDLAPTHIGLFEGTPVVNDEFLNHVRKGRCRYVRGDTERLTKRGVKVNVRERNSKPGDSGHLEEIDADIVVLATGYEKPEVNLFKNIDLFPKGFERPNLYLQNFSTEDWSVLMTNSSYQNAIGTVGHFHIGIYMRILLVLLMDKDARPTPDDMKLWVRVISFVKRGARGGAFGFFTYMELTIWLLLFHIFRPDRLRWLFFIMQGWGVTPNEY</sequence>
<keyword evidence="2" id="KW-0274">FAD</keyword>
<dbReference type="InterPro" id="IPR050346">
    <property type="entry name" value="FMO-like"/>
</dbReference>
<organism evidence="6 7">
    <name type="scientific">Cerrena zonata</name>
    <dbReference type="NCBI Taxonomy" id="2478898"/>
    <lineage>
        <taxon>Eukaryota</taxon>
        <taxon>Fungi</taxon>
        <taxon>Dikarya</taxon>
        <taxon>Basidiomycota</taxon>
        <taxon>Agaricomycotina</taxon>
        <taxon>Agaricomycetes</taxon>
        <taxon>Polyporales</taxon>
        <taxon>Cerrenaceae</taxon>
        <taxon>Cerrena</taxon>
    </lineage>
</organism>
<dbReference type="AlphaFoldDB" id="A0AAW0FK34"/>
<feature type="compositionally biased region" description="Basic and acidic residues" evidence="4">
    <location>
        <begin position="224"/>
        <end position="248"/>
    </location>
</feature>
<keyword evidence="7" id="KW-1185">Reference proteome</keyword>
<evidence type="ECO:0000256" key="4">
    <source>
        <dbReference type="SAM" id="MobiDB-lite"/>
    </source>
</evidence>
<keyword evidence="5" id="KW-1133">Transmembrane helix</keyword>
<gene>
    <name evidence="6" type="ORF">QCA50_015022</name>
</gene>
<comment type="caution">
    <text evidence="6">The sequence shown here is derived from an EMBL/GenBank/DDBJ whole genome shotgun (WGS) entry which is preliminary data.</text>
</comment>
<feature type="transmembrane region" description="Helical" evidence="5">
    <location>
        <begin position="653"/>
        <end position="672"/>
    </location>
</feature>
<proteinExistence type="predicted"/>
<dbReference type="PANTHER" id="PTHR23023">
    <property type="entry name" value="DIMETHYLANILINE MONOOXYGENASE"/>
    <property type="match status" value="1"/>
</dbReference>
<evidence type="ECO:0000313" key="7">
    <source>
        <dbReference type="Proteomes" id="UP001385951"/>
    </source>
</evidence>
<reference evidence="6 7" key="1">
    <citation type="submission" date="2022-09" db="EMBL/GenBank/DDBJ databases">
        <authorList>
            <person name="Palmer J.M."/>
        </authorList>
    </citation>
    <scope>NUCLEOTIDE SEQUENCE [LARGE SCALE GENOMIC DNA]</scope>
    <source>
        <strain evidence="6 7">DSM 7382</strain>
    </source>
</reference>
<dbReference type="SUPFAM" id="SSF51905">
    <property type="entry name" value="FAD/NAD(P)-binding domain"/>
    <property type="match status" value="2"/>
</dbReference>
<keyword evidence="1" id="KW-0285">Flavoprotein</keyword>
<protein>
    <recommendedName>
        <fullName evidence="8">FAD/NAD(P)-binding domain-containing protein</fullName>
    </recommendedName>
</protein>
<feature type="compositionally biased region" description="Low complexity" evidence="4">
    <location>
        <begin position="359"/>
        <end position="368"/>
    </location>
</feature>
<evidence type="ECO:0008006" key="8">
    <source>
        <dbReference type="Google" id="ProtNLM"/>
    </source>
</evidence>